<dbReference type="RefSeq" id="WP_130492315.1">
    <property type="nucleotide sequence ID" value="NZ_SGXD01000002.1"/>
</dbReference>
<dbReference type="Pfam" id="PF00270">
    <property type="entry name" value="DEAD"/>
    <property type="match status" value="1"/>
</dbReference>
<dbReference type="GO" id="GO:0006310">
    <property type="term" value="P:DNA recombination"/>
    <property type="evidence" value="ECO:0007669"/>
    <property type="project" value="InterPro"/>
</dbReference>
<keyword evidence="8" id="KW-0413">Isomerase</keyword>
<dbReference type="InterPro" id="IPR004589">
    <property type="entry name" value="DNA_helicase_ATP-dep_RecQ"/>
</dbReference>
<protein>
    <recommendedName>
        <fullName evidence="11">ATP-dependent DNA helicase RecQ</fullName>
        <ecNumber evidence="10">5.6.2.4</ecNumber>
    </recommendedName>
    <alternativeName>
        <fullName evidence="12">DNA 3'-5' helicase RecQ</fullName>
    </alternativeName>
</protein>
<dbReference type="GO" id="GO:0003677">
    <property type="term" value="F:DNA binding"/>
    <property type="evidence" value="ECO:0007669"/>
    <property type="project" value="UniProtKB-KW"/>
</dbReference>
<accession>A0A4Q7NRY5</accession>
<dbReference type="InterPro" id="IPR032284">
    <property type="entry name" value="RecQ_Zn-bd"/>
</dbReference>
<reference evidence="15 16" key="1">
    <citation type="submission" date="2019-02" db="EMBL/GenBank/DDBJ databases">
        <title>Genomic Encyclopedia of Type Strains, Phase IV (KMG-IV): sequencing the most valuable type-strain genomes for metagenomic binning, comparative biology and taxonomic classification.</title>
        <authorList>
            <person name="Goeker M."/>
        </authorList>
    </citation>
    <scope>NUCLEOTIDE SEQUENCE [LARGE SCALE GENOMIC DNA]</scope>
    <source>
        <strain evidence="15 16">DSM 45622</strain>
    </source>
</reference>
<keyword evidence="3" id="KW-0547">Nucleotide-binding</keyword>
<dbReference type="GO" id="GO:0043138">
    <property type="term" value="F:3'-5' DNA helicase activity"/>
    <property type="evidence" value="ECO:0007669"/>
    <property type="project" value="UniProtKB-EC"/>
</dbReference>
<dbReference type="Gene3D" id="1.10.10.10">
    <property type="entry name" value="Winged helix-like DNA-binding domain superfamily/Winged helix DNA-binding domain"/>
    <property type="match status" value="1"/>
</dbReference>
<evidence type="ECO:0000256" key="1">
    <source>
        <dbReference type="ARBA" id="ARBA00005446"/>
    </source>
</evidence>
<dbReference type="CDD" id="cd17920">
    <property type="entry name" value="DEXHc_RecQ"/>
    <property type="match status" value="1"/>
</dbReference>
<dbReference type="Gene3D" id="3.40.50.300">
    <property type="entry name" value="P-loop containing nucleotide triphosphate hydrolases"/>
    <property type="match status" value="2"/>
</dbReference>
<dbReference type="OrthoDB" id="9760034at2"/>
<comment type="catalytic activity">
    <reaction evidence="9">
        <text>Couples ATP hydrolysis with the unwinding of duplex DNA by translocating in the 3'-5' direction.</text>
        <dbReference type="EC" id="5.6.2.4"/>
    </reaction>
</comment>
<keyword evidence="6" id="KW-0067">ATP-binding</keyword>
<dbReference type="PANTHER" id="PTHR13710">
    <property type="entry name" value="DNA HELICASE RECQ FAMILY MEMBER"/>
    <property type="match status" value="1"/>
</dbReference>
<dbReference type="InterPro" id="IPR011545">
    <property type="entry name" value="DEAD/DEAH_box_helicase_dom"/>
</dbReference>
<evidence type="ECO:0000256" key="11">
    <source>
        <dbReference type="ARBA" id="ARBA00044535"/>
    </source>
</evidence>
<dbReference type="GO" id="GO:0005737">
    <property type="term" value="C:cytoplasm"/>
    <property type="evidence" value="ECO:0007669"/>
    <property type="project" value="TreeGrafter"/>
</dbReference>
<dbReference type="NCBIfam" id="TIGR00614">
    <property type="entry name" value="recQ_fam"/>
    <property type="match status" value="1"/>
</dbReference>
<keyword evidence="16" id="KW-1185">Reference proteome</keyword>
<gene>
    <name evidence="15" type="ORF">EV189_1528</name>
</gene>
<dbReference type="InterPro" id="IPR027417">
    <property type="entry name" value="P-loop_NTPase"/>
</dbReference>
<dbReference type="SMART" id="SM00490">
    <property type="entry name" value="HELICc"/>
    <property type="match status" value="1"/>
</dbReference>
<evidence type="ECO:0000256" key="10">
    <source>
        <dbReference type="ARBA" id="ARBA00034808"/>
    </source>
</evidence>
<name>A0A4Q7NRY5_9ACTN</name>
<dbReference type="PANTHER" id="PTHR13710:SF105">
    <property type="entry name" value="ATP-DEPENDENT DNA HELICASE Q1"/>
    <property type="match status" value="1"/>
</dbReference>
<dbReference type="EMBL" id="SGXD01000002">
    <property type="protein sequence ID" value="RZS89755.1"/>
    <property type="molecule type" value="Genomic_DNA"/>
</dbReference>
<dbReference type="AlphaFoldDB" id="A0A4Q7NRY5"/>
<dbReference type="Proteomes" id="UP000293638">
    <property type="component" value="Unassembled WGS sequence"/>
</dbReference>
<dbReference type="GO" id="GO:0009378">
    <property type="term" value="F:four-way junction helicase activity"/>
    <property type="evidence" value="ECO:0007669"/>
    <property type="project" value="TreeGrafter"/>
</dbReference>
<dbReference type="PROSITE" id="PS51194">
    <property type="entry name" value="HELICASE_CTER"/>
    <property type="match status" value="1"/>
</dbReference>
<dbReference type="SUPFAM" id="SSF52540">
    <property type="entry name" value="P-loop containing nucleoside triphosphate hydrolases"/>
    <property type="match status" value="1"/>
</dbReference>
<evidence type="ECO:0000256" key="5">
    <source>
        <dbReference type="ARBA" id="ARBA00022806"/>
    </source>
</evidence>
<keyword evidence="2" id="KW-0479">Metal-binding</keyword>
<dbReference type="GO" id="GO:0046872">
    <property type="term" value="F:metal ion binding"/>
    <property type="evidence" value="ECO:0007669"/>
    <property type="project" value="UniProtKB-KW"/>
</dbReference>
<evidence type="ECO:0000256" key="3">
    <source>
        <dbReference type="ARBA" id="ARBA00022741"/>
    </source>
</evidence>
<evidence type="ECO:0000256" key="12">
    <source>
        <dbReference type="ARBA" id="ARBA00044550"/>
    </source>
</evidence>
<dbReference type="InterPro" id="IPR014001">
    <property type="entry name" value="Helicase_ATP-bd"/>
</dbReference>
<proteinExistence type="inferred from homology"/>
<keyword evidence="4" id="KW-0378">Hydrolase</keyword>
<evidence type="ECO:0000313" key="15">
    <source>
        <dbReference type="EMBL" id="RZS89755.1"/>
    </source>
</evidence>
<dbReference type="GO" id="GO:0030894">
    <property type="term" value="C:replisome"/>
    <property type="evidence" value="ECO:0007669"/>
    <property type="project" value="TreeGrafter"/>
</dbReference>
<dbReference type="GO" id="GO:0005524">
    <property type="term" value="F:ATP binding"/>
    <property type="evidence" value="ECO:0007669"/>
    <property type="project" value="UniProtKB-KW"/>
</dbReference>
<dbReference type="SMART" id="SM00487">
    <property type="entry name" value="DEXDc"/>
    <property type="match status" value="1"/>
</dbReference>
<evidence type="ECO:0000256" key="4">
    <source>
        <dbReference type="ARBA" id="ARBA00022801"/>
    </source>
</evidence>
<dbReference type="InterPro" id="IPR001650">
    <property type="entry name" value="Helicase_C-like"/>
</dbReference>
<feature type="domain" description="Helicase ATP-binding" evidence="13">
    <location>
        <begin position="38"/>
        <end position="211"/>
    </location>
</feature>
<dbReference type="Pfam" id="PF16124">
    <property type="entry name" value="RecQ_Zn_bind"/>
    <property type="match status" value="1"/>
</dbReference>
<sequence>MTKPPTARTAPAVPPEVLQTAREVFGWEELRPGQGEAVAAVLAGRDALVVMPTGAGKSATYQLPGLHLPGPTLVVSPLLALQRDQAEGLGAHEGATRTVRGAVLNSDLGVRERAEVLADVREGRAEFLFLAPEQLGNDEVLEEVRALAPSLVAVDEAHCISSWGHDFRPDYLRLGAYLEALGGPPVIALTATAAPPVRDDIVERLGLRDPFVLVQGFARENIRLEVVRPQDGGEQREQVLLRAAASPKPQIVYVATRRDAEEVTGSLEELGLRSAAYHAGLRRSLREDVHTRFLDGGLDVVVATSAFGMGIDKPDVRSVVHAAVPGSLDEYYQEVGRAGRDGEPSEAVLFYRPEDLGLRRFFASGVLKRDELVGVARLRAGGVGEEEMRERTGFGPRKLPRLLSALEEAAEQQPDAGPEELADAAVAASEAQQRLERSRVEMVRGYAETAGCRRQFVLGYFGEEAPGPCGNCDNCLSGSSASVEGEVPEDAPYALQGTVAHPSFGTGVVMRYEDDRVVVLFETEGYKVLGLDAVESHGLLEAVEEAG</sequence>
<feature type="domain" description="Helicase C-terminal" evidence="14">
    <location>
        <begin position="235"/>
        <end position="384"/>
    </location>
</feature>
<evidence type="ECO:0000313" key="16">
    <source>
        <dbReference type="Proteomes" id="UP000293638"/>
    </source>
</evidence>
<dbReference type="EC" id="5.6.2.4" evidence="10"/>
<organism evidence="15 16">
    <name type="scientific">Motilibacter rhizosphaerae</name>
    <dbReference type="NCBI Taxonomy" id="598652"/>
    <lineage>
        <taxon>Bacteria</taxon>
        <taxon>Bacillati</taxon>
        <taxon>Actinomycetota</taxon>
        <taxon>Actinomycetes</taxon>
        <taxon>Motilibacterales</taxon>
        <taxon>Motilibacteraceae</taxon>
        <taxon>Motilibacter</taxon>
    </lineage>
</organism>
<dbReference type="GO" id="GO:0016787">
    <property type="term" value="F:hydrolase activity"/>
    <property type="evidence" value="ECO:0007669"/>
    <property type="project" value="UniProtKB-KW"/>
</dbReference>
<evidence type="ECO:0000256" key="9">
    <source>
        <dbReference type="ARBA" id="ARBA00034617"/>
    </source>
</evidence>
<evidence type="ECO:0000259" key="14">
    <source>
        <dbReference type="PROSITE" id="PS51194"/>
    </source>
</evidence>
<dbReference type="GO" id="GO:0043590">
    <property type="term" value="C:bacterial nucleoid"/>
    <property type="evidence" value="ECO:0007669"/>
    <property type="project" value="TreeGrafter"/>
</dbReference>
<evidence type="ECO:0000256" key="7">
    <source>
        <dbReference type="ARBA" id="ARBA00023125"/>
    </source>
</evidence>
<evidence type="ECO:0000259" key="13">
    <source>
        <dbReference type="PROSITE" id="PS51192"/>
    </source>
</evidence>
<comment type="caution">
    <text evidence="15">The sequence shown here is derived from an EMBL/GenBank/DDBJ whole genome shotgun (WGS) entry which is preliminary data.</text>
</comment>
<keyword evidence="7" id="KW-0238">DNA-binding</keyword>
<dbReference type="PROSITE" id="PS51192">
    <property type="entry name" value="HELICASE_ATP_BIND_1"/>
    <property type="match status" value="1"/>
</dbReference>
<dbReference type="GO" id="GO:0006281">
    <property type="term" value="P:DNA repair"/>
    <property type="evidence" value="ECO:0007669"/>
    <property type="project" value="TreeGrafter"/>
</dbReference>
<evidence type="ECO:0000256" key="8">
    <source>
        <dbReference type="ARBA" id="ARBA00023235"/>
    </source>
</evidence>
<evidence type="ECO:0000256" key="6">
    <source>
        <dbReference type="ARBA" id="ARBA00022840"/>
    </source>
</evidence>
<comment type="similarity">
    <text evidence="1">Belongs to the helicase family. RecQ subfamily.</text>
</comment>
<dbReference type="Pfam" id="PF00271">
    <property type="entry name" value="Helicase_C"/>
    <property type="match status" value="1"/>
</dbReference>
<dbReference type="InterPro" id="IPR036388">
    <property type="entry name" value="WH-like_DNA-bd_sf"/>
</dbReference>
<evidence type="ECO:0000256" key="2">
    <source>
        <dbReference type="ARBA" id="ARBA00022723"/>
    </source>
</evidence>
<keyword evidence="5 15" id="KW-0347">Helicase</keyword>